<feature type="transmembrane region" description="Helical" evidence="9">
    <location>
        <begin position="35"/>
        <end position="55"/>
    </location>
</feature>
<evidence type="ECO:0000256" key="3">
    <source>
        <dbReference type="ARBA" id="ARBA00012618"/>
    </source>
</evidence>
<evidence type="ECO:0000256" key="5">
    <source>
        <dbReference type="ARBA" id="ARBA00022723"/>
    </source>
</evidence>
<evidence type="ECO:0000256" key="6">
    <source>
        <dbReference type="ARBA" id="ARBA00022801"/>
    </source>
</evidence>
<dbReference type="PANTHER" id="PTHR11358">
    <property type="entry name" value="ARGINASE/AGMATINASE"/>
    <property type="match status" value="1"/>
</dbReference>
<evidence type="ECO:0000256" key="8">
    <source>
        <dbReference type="PROSITE-ProRule" id="PRU00742"/>
    </source>
</evidence>
<sequence length="506" mass="55415">MEEETSSAALVEQNLEHQRGDQIVDQETTINSSPDLPLCIHLLLFLFEISILMMITGHRMMLEPRYNFWSRDCCNNVCSSVFYFSAVNRGKDLKYSRVLTDVGDVPIQEIRDCGVDDKRLMSVIGESVKLVMEEAPLRPLVLGGDHSISFPVIRAVSEKLGGPVDVLHIDAHPDNYDAFEGNIYSHASSFARVMEGDYVRRLLQVGIRSITAEGRAQAKIRSILRTTTLPQPSSLLTHLRLMSNLPENTVYSGPTPQTQRVTLSQLRQKHKNSQPITMVTAYDYPSTVHLDMAAIDICLVGDSASMVVHGHDTTLPITLDEMLVHCRAVARGAKTPLLVGDLPFGTYECSSKQAVDTAVRILKEGRMDAIKLEGGSPSRIVAAKAIVEAGIAVIGHVGLTPQAISVLGGFRPQGRNVASAVKVDISILSRMMQLFLYLKTKFAPGVSHIEPGGLSFRDVLNILHNLQGDVVAGDVVELNPQRDTVDGMTAMVAAKLVREMDAKIAK</sequence>
<dbReference type="InterPro" id="IPR006035">
    <property type="entry name" value="Ureohydrolase"/>
</dbReference>
<comment type="similarity">
    <text evidence="2">Belongs to the PanB family.</text>
</comment>
<dbReference type="AlphaFoldDB" id="A0AAV0YBE3"/>
<protein>
    <recommendedName>
        <fullName evidence="3">3-methyl-2-oxobutanoate hydroxymethyltransferase</fullName>
        <ecNumber evidence="3">2.1.2.11</ecNumber>
    </recommendedName>
</protein>
<dbReference type="GO" id="GO:0015940">
    <property type="term" value="P:pantothenate biosynthetic process"/>
    <property type="evidence" value="ECO:0007669"/>
    <property type="project" value="InterPro"/>
</dbReference>
<comment type="pathway">
    <text evidence="1">Cofactor biosynthesis; (R)-pantothenate biosynthesis; (R)-pantoate from 3-methyl-2-oxobutanoate: step 1/2.</text>
</comment>
<keyword evidence="9" id="KW-1133">Transmembrane helix</keyword>
<dbReference type="Pfam" id="PF02548">
    <property type="entry name" value="Pantoate_transf"/>
    <property type="match status" value="1"/>
</dbReference>
<dbReference type="EMBL" id="CATIWC010000426">
    <property type="protein sequence ID" value="CAI8583109.1"/>
    <property type="molecule type" value="Genomic_DNA"/>
</dbReference>
<accession>A0AAV0YBE3</accession>
<dbReference type="InterPro" id="IPR040442">
    <property type="entry name" value="Pyrv_kinase-like_dom_sf"/>
</dbReference>
<keyword evidence="6" id="KW-0378">Hydrolase</keyword>
<dbReference type="GO" id="GO:0008783">
    <property type="term" value="F:agmatinase activity"/>
    <property type="evidence" value="ECO:0007669"/>
    <property type="project" value="TreeGrafter"/>
</dbReference>
<dbReference type="GO" id="GO:0046872">
    <property type="term" value="F:metal ion binding"/>
    <property type="evidence" value="ECO:0007669"/>
    <property type="project" value="UniProtKB-KW"/>
</dbReference>
<comment type="caution">
    <text evidence="10">The sequence shown here is derived from an EMBL/GenBank/DDBJ whole genome shotgun (WGS) entry which is preliminary data.</text>
</comment>
<evidence type="ECO:0000256" key="9">
    <source>
        <dbReference type="SAM" id="Phobius"/>
    </source>
</evidence>
<comment type="catalytic activity">
    <reaction evidence="7">
        <text>(6R)-5,10-methylene-5,6,7,8-tetrahydrofolate + 3-methyl-2-oxobutanoate + H2O = 2-dehydropantoate + (6S)-5,6,7,8-tetrahydrofolate</text>
        <dbReference type="Rhea" id="RHEA:11824"/>
        <dbReference type="ChEBI" id="CHEBI:11561"/>
        <dbReference type="ChEBI" id="CHEBI:11851"/>
        <dbReference type="ChEBI" id="CHEBI:15377"/>
        <dbReference type="ChEBI" id="CHEBI:15636"/>
        <dbReference type="ChEBI" id="CHEBI:57453"/>
        <dbReference type="EC" id="2.1.2.11"/>
    </reaction>
</comment>
<dbReference type="Gene3D" id="3.40.800.10">
    <property type="entry name" value="Ureohydrolase domain"/>
    <property type="match status" value="2"/>
</dbReference>
<keyword evidence="5" id="KW-0479">Metal-binding</keyword>
<organism evidence="10 11">
    <name type="scientific">Vicia faba</name>
    <name type="common">Broad bean</name>
    <name type="synonym">Faba vulgaris</name>
    <dbReference type="NCBI Taxonomy" id="3906"/>
    <lineage>
        <taxon>Eukaryota</taxon>
        <taxon>Viridiplantae</taxon>
        <taxon>Streptophyta</taxon>
        <taxon>Embryophyta</taxon>
        <taxon>Tracheophyta</taxon>
        <taxon>Spermatophyta</taxon>
        <taxon>Magnoliopsida</taxon>
        <taxon>eudicotyledons</taxon>
        <taxon>Gunneridae</taxon>
        <taxon>Pentapetalae</taxon>
        <taxon>rosids</taxon>
        <taxon>fabids</taxon>
        <taxon>Fabales</taxon>
        <taxon>Fabaceae</taxon>
        <taxon>Papilionoideae</taxon>
        <taxon>50 kb inversion clade</taxon>
        <taxon>NPAAA clade</taxon>
        <taxon>Hologalegina</taxon>
        <taxon>IRL clade</taxon>
        <taxon>Fabeae</taxon>
        <taxon>Vicia</taxon>
    </lineage>
</organism>
<evidence type="ECO:0000313" key="11">
    <source>
        <dbReference type="Proteomes" id="UP001157006"/>
    </source>
</evidence>
<evidence type="ECO:0000256" key="1">
    <source>
        <dbReference type="ARBA" id="ARBA00005033"/>
    </source>
</evidence>
<dbReference type="EC" id="2.1.2.11" evidence="3"/>
<evidence type="ECO:0000256" key="2">
    <source>
        <dbReference type="ARBA" id="ARBA00008676"/>
    </source>
</evidence>
<dbReference type="Pfam" id="PF00491">
    <property type="entry name" value="Arginase"/>
    <property type="match status" value="2"/>
</dbReference>
<dbReference type="InterPro" id="IPR023696">
    <property type="entry name" value="Ureohydrolase_dom_sf"/>
</dbReference>
<keyword evidence="9" id="KW-0472">Membrane</keyword>
<keyword evidence="11" id="KW-1185">Reference proteome</keyword>
<evidence type="ECO:0000256" key="7">
    <source>
        <dbReference type="ARBA" id="ARBA00049172"/>
    </source>
</evidence>
<keyword evidence="4" id="KW-0808">Transferase</keyword>
<dbReference type="SUPFAM" id="SSF51621">
    <property type="entry name" value="Phosphoenolpyruvate/pyruvate domain"/>
    <property type="match status" value="1"/>
</dbReference>
<evidence type="ECO:0000313" key="10">
    <source>
        <dbReference type="EMBL" id="CAI8583109.1"/>
    </source>
</evidence>
<comment type="similarity">
    <text evidence="8">Belongs to the arginase family.</text>
</comment>
<evidence type="ECO:0000256" key="4">
    <source>
        <dbReference type="ARBA" id="ARBA00022679"/>
    </source>
</evidence>
<dbReference type="GO" id="GO:0033389">
    <property type="term" value="P:putrescine biosynthetic process from arginine, via agmatine"/>
    <property type="evidence" value="ECO:0007669"/>
    <property type="project" value="TreeGrafter"/>
</dbReference>
<gene>
    <name evidence="10" type="ORF">VFH_U012080</name>
</gene>
<reference evidence="10 11" key="1">
    <citation type="submission" date="2023-01" db="EMBL/GenBank/DDBJ databases">
        <authorList>
            <person name="Kreplak J."/>
        </authorList>
    </citation>
    <scope>NUCLEOTIDE SEQUENCE [LARGE SCALE GENOMIC DNA]</scope>
</reference>
<keyword evidence="9" id="KW-0812">Transmembrane</keyword>
<dbReference type="Proteomes" id="UP001157006">
    <property type="component" value="Unassembled WGS sequence"/>
</dbReference>
<dbReference type="Gene3D" id="3.20.20.60">
    <property type="entry name" value="Phosphoenolpyruvate-binding domains"/>
    <property type="match status" value="1"/>
</dbReference>
<dbReference type="InterPro" id="IPR015813">
    <property type="entry name" value="Pyrv/PenolPyrv_kinase-like_dom"/>
</dbReference>
<dbReference type="SUPFAM" id="SSF52768">
    <property type="entry name" value="Arginase/deacetylase"/>
    <property type="match status" value="2"/>
</dbReference>
<dbReference type="PROSITE" id="PS51409">
    <property type="entry name" value="ARGINASE_2"/>
    <property type="match status" value="2"/>
</dbReference>
<name>A0AAV0YBE3_VICFA</name>
<dbReference type="PANTHER" id="PTHR11358:SF26">
    <property type="entry name" value="GUANIDINO ACID HYDROLASE, MITOCHONDRIAL"/>
    <property type="match status" value="1"/>
</dbReference>
<proteinExistence type="inferred from homology"/>
<dbReference type="InterPro" id="IPR003700">
    <property type="entry name" value="Pantoate_hydroxy_MeTrfase"/>
</dbReference>
<dbReference type="GO" id="GO:0003864">
    <property type="term" value="F:3-methyl-2-oxobutanoate hydroxymethyltransferase activity"/>
    <property type="evidence" value="ECO:0007669"/>
    <property type="project" value="UniProtKB-EC"/>
</dbReference>